<dbReference type="SUPFAM" id="SSF51735">
    <property type="entry name" value="NAD(P)-binding Rossmann-fold domains"/>
    <property type="match status" value="1"/>
</dbReference>
<comment type="similarity">
    <text evidence="1">Belongs to the short-chain dehydrogenases/reductases (SDR) family.</text>
</comment>
<evidence type="ECO:0000313" key="4">
    <source>
        <dbReference type="Proteomes" id="UP000449906"/>
    </source>
</evidence>
<accession>A0A7J5DS79</accession>
<dbReference type="EMBL" id="WBVM01000004">
    <property type="protein sequence ID" value="KAB2807842.1"/>
    <property type="molecule type" value="Genomic_DNA"/>
</dbReference>
<reference evidence="3 4" key="1">
    <citation type="submission" date="2019-09" db="EMBL/GenBank/DDBJ databases">
        <title>Pimelobacter sp. isolated from Paulinella.</title>
        <authorList>
            <person name="Jeong S.E."/>
        </authorList>
    </citation>
    <scope>NUCLEOTIDE SEQUENCE [LARGE SCALE GENOMIC DNA]</scope>
    <source>
        <strain evidence="3 4">Pch-N</strain>
    </source>
</reference>
<dbReference type="AlphaFoldDB" id="A0A7J5DS79"/>
<comment type="caution">
    <text evidence="3">The sequence shown here is derived from an EMBL/GenBank/DDBJ whole genome shotgun (WGS) entry which is preliminary data.</text>
</comment>
<dbReference type="FunFam" id="3.40.50.720:FF:000084">
    <property type="entry name" value="Short-chain dehydrogenase reductase"/>
    <property type="match status" value="1"/>
</dbReference>
<dbReference type="PANTHER" id="PTHR42760">
    <property type="entry name" value="SHORT-CHAIN DEHYDROGENASES/REDUCTASES FAMILY MEMBER"/>
    <property type="match status" value="1"/>
</dbReference>
<dbReference type="InterPro" id="IPR036291">
    <property type="entry name" value="NAD(P)-bd_dom_sf"/>
</dbReference>
<organism evidence="3 4">
    <name type="scientific">Nocardioides simplex</name>
    <name type="common">Arthrobacter simplex</name>
    <dbReference type="NCBI Taxonomy" id="2045"/>
    <lineage>
        <taxon>Bacteria</taxon>
        <taxon>Bacillati</taxon>
        <taxon>Actinomycetota</taxon>
        <taxon>Actinomycetes</taxon>
        <taxon>Propionibacteriales</taxon>
        <taxon>Nocardioidaceae</taxon>
        <taxon>Pimelobacter</taxon>
    </lineage>
</organism>
<proteinExistence type="inferred from homology"/>
<keyword evidence="2" id="KW-0560">Oxidoreductase</keyword>
<dbReference type="PRINTS" id="PR00080">
    <property type="entry name" value="SDRFAMILY"/>
</dbReference>
<dbReference type="Gene3D" id="3.40.50.720">
    <property type="entry name" value="NAD(P)-binding Rossmann-like Domain"/>
    <property type="match status" value="1"/>
</dbReference>
<evidence type="ECO:0000313" key="3">
    <source>
        <dbReference type="EMBL" id="KAB2807842.1"/>
    </source>
</evidence>
<evidence type="ECO:0000256" key="2">
    <source>
        <dbReference type="ARBA" id="ARBA00023002"/>
    </source>
</evidence>
<protein>
    <submittedName>
        <fullName evidence="3">SDR family oxidoreductase</fullName>
    </submittedName>
</protein>
<sequence>MATNARGLGLTFAGEIAVVTGAAGGIGAAVADTLLAAGLTVLGLDRAAPRPAAEHGERLRSASVDVTDRAGLAEALDELRGGQPLSYVVSCAGILDETGFAGVDGTRWSRTLDVNLVGSYHVLDVAGERFAAAGGAMVNVTSIESDRVIALSNPDPNPAYAASKAGLAMLTKTAARALAGRGIRVNAVSPGFVATPMAGSHGDVTNLPETLAPRVPLGRFATPAEVASVVAFLLSDQAAYVTGADYRVDGGFGLT</sequence>
<dbReference type="PANTHER" id="PTHR42760:SF133">
    <property type="entry name" value="3-OXOACYL-[ACYL-CARRIER-PROTEIN] REDUCTASE"/>
    <property type="match status" value="1"/>
</dbReference>
<dbReference type="GO" id="GO:0016616">
    <property type="term" value="F:oxidoreductase activity, acting on the CH-OH group of donors, NAD or NADP as acceptor"/>
    <property type="evidence" value="ECO:0007669"/>
    <property type="project" value="TreeGrafter"/>
</dbReference>
<gene>
    <name evidence="3" type="ORF">F9L07_24450</name>
</gene>
<dbReference type="RefSeq" id="WP_151582323.1">
    <property type="nucleotide sequence ID" value="NZ_WBVM01000004.1"/>
</dbReference>
<dbReference type="Proteomes" id="UP000449906">
    <property type="component" value="Unassembled WGS sequence"/>
</dbReference>
<name>A0A7J5DS79_NOCSI</name>
<dbReference type="Pfam" id="PF13561">
    <property type="entry name" value="adh_short_C2"/>
    <property type="match status" value="1"/>
</dbReference>
<dbReference type="PRINTS" id="PR00081">
    <property type="entry name" value="GDHRDH"/>
</dbReference>
<dbReference type="InterPro" id="IPR002347">
    <property type="entry name" value="SDR_fam"/>
</dbReference>
<evidence type="ECO:0000256" key="1">
    <source>
        <dbReference type="ARBA" id="ARBA00006484"/>
    </source>
</evidence>